<dbReference type="PANTHER" id="PTHR35460:SF1">
    <property type="entry name" value="TRNA LIGASE 1"/>
    <property type="match status" value="1"/>
</dbReference>
<dbReference type="PANTHER" id="PTHR35460">
    <property type="entry name" value="TRNA LIGASE 1"/>
    <property type="match status" value="1"/>
</dbReference>
<evidence type="ECO:0000313" key="2">
    <source>
        <dbReference type="Proteomes" id="UP000257109"/>
    </source>
</evidence>
<dbReference type="GO" id="GO:0006388">
    <property type="term" value="P:tRNA splicing, via endonucleolytic cleavage and ligation"/>
    <property type="evidence" value="ECO:0007669"/>
    <property type="project" value="InterPro"/>
</dbReference>
<dbReference type="OrthoDB" id="1912039at2759"/>
<accession>A0A371I2S1</accession>
<keyword evidence="1" id="KW-0436">Ligase</keyword>
<comment type="caution">
    <text evidence="1">The sequence shown here is derived from an EMBL/GenBank/DDBJ whole genome shotgun (WGS) entry which is preliminary data.</text>
</comment>
<keyword evidence="2" id="KW-1185">Reference proteome</keyword>
<gene>
    <name evidence="1" type="primary">RNL</name>
    <name evidence="1" type="ORF">CR513_06295</name>
</gene>
<dbReference type="AlphaFoldDB" id="A0A371I2S1"/>
<dbReference type="Proteomes" id="UP000257109">
    <property type="component" value="Unassembled WGS sequence"/>
</dbReference>
<dbReference type="GO" id="GO:0003972">
    <property type="term" value="F:RNA ligase (ATP) activity"/>
    <property type="evidence" value="ECO:0007669"/>
    <property type="project" value="InterPro"/>
</dbReference>
<name>A0A371I2S1_MUCPR</name>
<reference evidence="1" key="1">
    <citation type="submission" date="2018-05" db="EMBL/GenBank/DDBJ databases">
        <title>Draft genome of Mucuna pruriens seed.</title>
        <authorList>
            <person name="Nnadi N.E."/>
            <person name="Vos R."/>
            <person name="Hasami M.H."/>
            <person name="Devisetty U.K."/>
            <person name="Aguiy J.C."/>
        </authorList>
    </citation>
    <scope>NUCLEOTIDE SEQUENCE [LARGE SCALE GENOMIC DNA]</scope>
    <source>
        <strain evidence="1">JCA_2017</strain>
    </source>
</reference>
<protein>
    <submittedName>
        <fullName evidence="1">tRNA ligase 1</fullName>
    </submittedName>
</protein>
<feature type="non-terminal residue" evidence="1">
    <location>
        <position position="1"/>
    </location>
</feature>
<evidence type="ECO:0000313" key="1">
    <source>
        <dbReference type="EMBL" id="RDY09342.1"/>
    </source>
</evidence>
<proteinExistence type="predicted"/>
<organism evidence="1 2">
    <name type="scientific">Mucuna pruriens</name>
    <name type="common">Velvet bean</name>
    <name type="synonym">Dolichos pruriens</name>
    <dbReference type="NCBI Taxonomy" id="157652"/>
    <lineage>
        <taxon>Eukaryota</taxon>
        <taxon>Viridiplantae</taxon>
        <taxon>Streptophyta</taxon>
        <taxon>Embryophyta</taxon>
        <taxon>Tracheophyta</taxon>
        <taxon>Spermatophyta</taxon>
        <taxon>Magnoliopsida</taxon>
        <taxon>eudicotyledons</taxon>
        <taxon>Gunneridae</taxon>
        <taxon>Pentapetalae</taxon>
        <taxon>rosids</taxon>
        <taxon>fabids</taxon>
        <taxon>Fabales</taxon>
        <taxon>Fabaceae</taxon>
        <taxon>Papilionoideae</taxon>
        <taxon>50 kb inversion clade</taxon>
        <taxon>NPAAA clade</taxon>
        <taxon>indigoferoid/millettioid clade</taxon>
        <taxon>Phaseoleae</taxon>
        <taxon>Mucuna</taxon>
    </lineage>
</organism>
<dbReference type="InterPro" id="IPR038837">
    <property type="entry name" value="tRNA_ligase_1"/>
</dbReference>
<dbReference type="EMBL" id="QJKJ01001072">
    <property type="protein sequence ID" value="RDY09342.1"/>
    <property type="molecule type" value="Genomic_DNA"/>
</dbReference>
<sequence length="572" mass="63809">MAPDDKAVYIRRKCGNKQLSSSTYLSEAEPFLEQFARRSPQHQALIGSAGNLVRTEDFLAIVEGGQDEEGDLVAEREIALPGPNISVKDTVPKYEGLIVFFPDSSSRDFTLLPGIPGCAKSALCKELLNAQGGLGDDRPVHSLMGDLIKGKYWQKVAEERRKKPNSIMLADKNAPNEEVWKLGDGGCLLPWLGHAAASLQGLTVIEDMCHKTRASAIPVVPESEGTDSNPFSLDALAVFMFRVLQRVNHPGNLDKASPNAGYVLLMFYHLYEGRSRKEFEGELIERFGSLAKIPLLKSDRNPLPEAVQSILEEGIDLYKLHTKRHGRLESTKGSYAKEWIKWEKQLRDILCGNAEYFNSIQVPFEFAIQQVLEQLRNIAKGDYTQPDTEKRKFGTIVFAALSMPVTEILGVLNKLAECNPMIDVFLKDKHLENLNRAHLTLAHKRSHGIKAVADYGIYLHKKVPVELTALLFSDKMAAFEACPGSVEGEKIVSKNAWPHITLWTGEGVAAKEANMLPQLLAKGKANRIDFNPTIIISATIIHFAHAKLAYKLDPIFREDDGESYHHRLKYIF</sequence>